<accession>A0A4S8ZHC6</accession>
<protein>
    <recommendedName>
        <fullName evidence="4">Phosphoenolpyruvate carboxykinase (ATP)</fullName>
        <ecNumber evidence="3">4.1.1.49</ecNumber>
    </recommendedName>
</protein>
<dbReference type="Gene3D" id="2.170.8.10">
    <property type="entry name" value="Phosphoenolpyruvate Carboxykinase, domain 2"/>
    <property type="match status" value="1"/>
</dbReference>
<dbReference type="SUPFAM" id="SSF68923">
    <property type="entry name" value="PEP carboxykinase N-terminal domain"/>
    <property type="match status" value="2"/>
</dbReference>
<dbReference type="GO" id="GO:0016301">
    <property type="term" value="F:kinase activity"/>
    <property type="evidence" value="ECO:0007669"/>
    <property type="project" value="UniProtKB-KW"/>
</dbReference>
<proteinExistence type="inferred from homology"/>
<keyword evidence="9" id="KW-0456">Lyase</keyword>
<dbReference type="CDD" id="cd00484">
    <property type="entry name" value="PEPCK_ATP"/>
    <property type="match status" value="1"/>
</dbReference>
<keyword evidence="5" id="KW-0312">Gluconeogenesis</keyword>
<evidence type="ECO:0000256" key="4">
    <source>
        <dbReference type="ARBA" id="ARBA00021932"/>
    </source>
</evidence>
<dbReference type="Pfam" id="PF01293">
    <property type="entry name" value="PEPCK_ATP"/>
    <property type="match status" value="2"/>
</dbReference>
<organism evidence="11 12">
    <name type="scientific">Aureobasidium pullulans</name>
    <name type="common">Black yeast</name>
    <name type="synonym">Pullularia pullulans</name>
    <dbReference type="NCBI Taxonomy" id="5580"/>
    <lineage>
        <taxon>Eukaryota</taxon>
        <taxon>Fungi</taxon>
        <taxon>Dikarya</taxon>
        <taxon>Ascomycota</taxon>
        <taxon>Pezizomycotina</taxon>
        <taxon>Dothideomycetes</taxon>
        <taxon>Dothideomycetidae</taxon>
        <taxon>Dothideales</taxon>
        <taxon>Saccotheciaceae</taxon>
        <taxon>Aureobasidium</taxon>
    </lineage>
</organism>
<evidence type="ECO:0000256" key="10">
    <source>
        <dbReference type="ARBA" id="ARBA00047371"/>
    </source>
</evidence>
<dbReference type="GO" id="GO:0005524">
    <property type="term" value="F:ATP binding"/>
    <property type="evidence" value="ECO:0007669"/>
    <property type="project" value="UniProtKB-KW"/>
</dbReference>
<dbReference type="InterPro" id="IPR008210">
    <property type="entry name" value="PEP_carboxykinase_N"/>
</dbReference>
<keyword evidence="11" id="KW-0418">Kinase</keyword>
<keyword evidence="11" id="KW-0670">Pyruvate</keyword>
<name>A0A4S8ZHC6_AURPU</name>
<keyword evidence="8" id="KW-0067">ATP-binding</keyword>
<dbReference type="HAMAP" id="MF_00453">
    <property type="entry name" value="PEPCK_ATP"/>
    <property type="match status" value="1"/>
</dbReference>
<keyword evidence="11" id="KW-0808">Transferase</keyword>
<reference evidence="11 12" key="1">
    <citation type="submission" date="2018-10" db="EMBL/GenBank/DDBJ databases">
        <title>Fifty Aureobasidium pullulans genomes reveal a recombining polyextremotolerant generalist.</title>
        <authorList>
            <person name="Gostincar C."/>
            <person name="Turk M."/>
            <person name="Zajc J."/>
            <person name="Gunde-Cimerman N."/>
        </authorList>
    </citation>
    <scope>NUCLEOTIDE SEQUENCE [LARGE SCALE GENOMIC DNA]</scope>
    <source>
        <strain evidence="11 12">EXF-10751</strain>
    </source>
</reference>
<keyword evidence="6" id="KW-0547">Nucleotide-binding</keyword>
<dbReference type="Proteomes" id="UP000310421">
    <property type="component" value="Unassembled WGS sequence"/>
</dbReference>
<dbReference type="Gene3D" id="3.40.449.10">
    <property type="entry name" value="Phosphoenolpyruvate Carboxykinase, domain 1"/>
    <property type="match status" value="2"/>
</dbReference>
<dbReference type="NCBIfam" id="TIGR00224">
    <property type="entry name" value="pckA"/>
    <property type="match status" value="1"/>
</dbReference>
<sequence>MPSQQIAKQQKGNFHPTSLKMVADSVNKTALHPGGVQPQREHTEIEEELHEKAHIDYDRVAIVANPSVAALYEDALVYETGSAITSSGALSAYSGAKTGRSPSDKRIVREPSSEKEIWWGPVNKEMSPDVSTPLPSFPILIMTKRLLLGGPNCFRIAEPPLRGAGHYVNFTPLWSRASAAAREPTAQLRHPDRLLALVWKINRERAVDYLNTRNRIYVIDGYAGWDERYRIRVRVVCARAYHALFMRNMLIRPSREELKTFHPDYVIYNAGAFPANRFTTGMTSATSVAINFAEKEMVILGTEYAGEMKKGVFTVLFYEMPVKHNVLTLHSSANEGKNGDVTVFFGLSGTGKTTLSADPKRALIGDDEHCWSDKGVFNIEGGCYAKTIGLSGEKEPDIFNAIKFGSILENVVFDPTTRVVDYDDSTLTENTRCAYPIEYIENTKIPCISSGHPTNIILLTCDARGVLPPISKLTPEQTMFHFISGYTSKMAGTEQGVTEPQATFSSCFAQPFLALHPMRYATMLAEKIKEHKANAWLLNTGWVGAGATTGGKRCPLKYTRAILDAIHSGELANNEYETYQTFNLQVPKTCSNVPDEVLNPAKCWTGTADFQGEVKKLGQLFNDNFQKYSSEATEDVIKAGPQL</sequence>
<dbReference type="InterPro" id="IPR015994">
    <property type="entry name" value="PEPCK_ATP_CS"/>
</dbReference>
<gene>
    <name evidence="11" type="ORF">D6D20_02174</name>
</gene>
<evidence type="ECO:0000313" key="12">
    <source>
        <dbReference type="Proteomes" id="UP000310421"/>
    </source>
</evidence>
<dbReference type="GO" id="GO:0004612">
    <property type="term" value="F:phosphoenolpyruvate carboxykinase (ATP) activity"/>
    <property type="evidence" value="ECO:0007669"/>
    <property type="project" value="UniProtKB-EC"/>
</dbReference>
<evidence type="ECO:0000256" key="5">
    <source>
        <dbReference type="ARBA" id="ARBA00022432"/>
    </source>
</evidence>
<dbReference type="EC" id="4.1.1.49" evidence="3"/>
<dbReference type="GO" id="GO:0005829">
    <property type="term" value="C:cytosol"/>
    <property type="evidence" value="ECO:0007669"/>
    <property type="project" value="TreeGrafter"/>
</dbReference>
<dbReference type="UniPathway" id="UPA00138"/>
<comment type="similarity">
    <text evidence="2">Belongs to the phosphoenolpyruvate carboxykinase (ATP) family.</text>
</comment>
<comment type="catalytic activity">
    <reaction evidence="10">
        <text>oxaloacetate + ATP = phosphoenolpyruvate + ADP + CO2</text>
        <dbReference type="Rhea" id="RHEA:18617"/>
        <dbReference type="ChEBI" id="CHEBI:16452"/>
        <dbReference type="ChEBI" id="CHEBI:16526"/>
        <dbReference type="ChEBI" id="CHEBI:30616"/>
        <dbReference type="ChEBI" id="CHEBI:58702"/>
        <dbReference type="ChEBI" id="CHEBI:456216"/>
        <dbReference type="EC" id="4.1.1.49"/>
    </reaction>
</comment>
<evidence type="ECO:0000256" key="9">
    <source>
        <dbReference type="ARBA" id="ARBA00023239"/>
    </source>
</evidence>
<keyword evidence="7" id="KW-0210">Decarboxylase</keyword>
<dbReference type="PIRSF" id="PIRSF006294">
    <property type="entry name" value="PEP_crbxkin"/>
    <property type="match status" value="1"/>
</dbReference>
<dbReference type="GO" id="GO:0006094">
    <property type="term" value="P:gluconeogenesis"/>
    <property type="evidence" value="ECO:0007669"/>
    <property type="project" value="UniProtKB-UniPathway"/>
</dbReference>
<evidence type="ECO:0000256" key="2">
    <source>
        <dbReference type="ARBA" id="ARBA00006052"/>
    </source>
</evidence>
<evidence type="ECO:0000313" key="11">
    <source>
        <dbReference type="EMBL" id="THW65265.1"/>
    </source>
</evidence>
<dbReference type="NCBIfam" id="NF006820">
    <property type="entry name" value="PRK09344.1-2"/>
    <property type="match status" value="1"/>
</dbReference>
<comment type="pathway">
    <text evidence="1">Carbohydrate biosynthesis; gluconeogenesis.</text>
</comment>
<dbReference type="PANTHER" id="PTHR30031:SF0">
    <property type="entry name" value="PHOSPHOENOLPYRUVATE CARBOXYKINASE (ATP)"/>
    <property type="match status" value="1"/>
</dbReference>
<evidence type="ECO:0000256" key="8">
    <source>
        <dbReference type="ARBA" id="ARBA00022840"/>
    </source>
</evidence>
<dbReference type="PROSITE" id="PS00532">
    <property type="entry name" value="PEPCK_ATP"/>
    <property type="match status" value="1"/>
</dbReference>
<evidence type="ECO:0000256" key="1">
    <source>
        <dbReference type="ARBA" id="ARBA00004742"/>
    </source>
</evidence>
<comment type="caution">
    <text evidence="11">The sequence shown here is derived from an EMBL/GenBank/DDBJ whole genome shotgun (WGS) entry which is preliminary data.</text>
</comment>
<dbReference type="SUPFAM" id="SSF53795">
    <property type="entry name" value="PEP carboxykinase-like"/>
    <property type="match status" value="1"/>
</dbReference>
<dbReference type="FunFam" id="2.170.8.10:FF:000001">
    <property type="entry name" value="Phosphoenolpyruvate carboxykinase (ATP)"/>
    <property type="match status" value="1"/>
</dbReference>
<dbReference type="AlphaFoldDB" id="A0A4S8ZHC6"/>
<evidence type="ECO:0000256" key="7">
    <source>
        <dbReference type="ARBA" id="ARBA00022793"/>
    </source>
</evidence>
<evidence type="ECO:0000256" key="3">
    <source>
        <dbReference type="ARBA" id="ARBA00012363"/>
    </source>
</evidence>
<dbReference type="InterPro" id="IPR013035">
    <property type="entry name" value="PEP_carboxykinase_C"/>
</dbReference>
<dbReference type="PANTHER" id="PTHR30031">
    <property type="entry name" value="PHOSPHOENOLPYRUVATE CARBOXYKINASE ATP"/>
    <property type="match status" value="1"/>
</dbReference>
<dbReference type="Gene3D" id="3.90.228.20">
    <property type="match status" value="1"/>
</dbReference>
<evidence type="ECO:0000256" key="6">
    <source>
        <dbReference type="ARBA" id="ARBA00022741"/>
    </source>
</evidence>
<dbReference type="NCBIfam" id="NF006821">
    <property type="entry name" value="PRK09344.1-3"/>
    <property type="match status" value="1"/>
</dbReference>
<dbReference type="InterPro" id="IPR001272">
    <property type="entry name" value="PEP_carboxykinase_ATP"/>
</dbReference>
<dbReference type="EMBL" id="QZAN01000014">
    <property type="protein sequence ID" value="THW65265.1"/>
    <property type="molecule type" value="Genomic_DNA"/>
</dbReference>